<proteinExistence type="predicted"/>
<name>A0A1Z1W8R7_9ACTN</name>
<protein>
    <submittedName>
        <fullName evidence="1">Uncharacterized protein</fullName>
    </submittedName>
</protein>
<dbReference type="Proteomes" id="UP000195880">
    <property type="component" value="Chromosome"/>
</dbReference>
<keyword evidence="2" id="KW-1185">Reference proteome</keyword>
<gene>
    <name evidence="1" type="ORF">SMD44_02193</name>
</gene>
<evidence type="ECO:0000313" key="1">
    <source>
        <dbReference type="EMBL" id="ARX82779.1"/>
    </source>
</evidence>
<dbReference type="KEGG" id="salf:SMD44_02193"/>
<dbReference type="EMBL" id="CP021748">
    <property type="protein sequence ID" value="ARX82779.1"/>
    <property type="molecule type" value="Genomic_DNA"/>
</dbReference>
<accession>A0A1Z1W8R7</accession>
<sequence>MSVDDLLLPGFEGDDAVVLFAGAVLGNRQGQCLLHAVTAT</sequence>
<evidence type="ECO:0000313" key="2">
    <source>
        <dbReference type="Proteomes" id="UP000195880"/>
    </source>
</evidence>
<reference evidence="1 2" key="1">
    <citation type="submission" date="2017-05" db="EMBL/GenBank/DDBJ databases">
        <title>Streptomyces alboflavus Genome sequencing and assembly.</title>
        <authorList>
            <person name="Wang Y."/>
            <person name="Du B."/>
            <person name="Ding Y."/>
            <person name="Liu H."/>
            <person name="Hou Q."/>
            <person name="Liu K."/>
            <person name="Wang C."/>
            <person name="Yao L."/>
        </authorList>
    </citation>
    <scope>NUCLEOTIDE SEQUENCE [LARGE SCALE GENOMIC DNA]</scope>
    <source>
        <strain evidence="1 2">MDJK44</strain>
    </source>
</reference>
<dbReference type="AlphaFoldDB" id="A0A1Z1W8R7"/>
<organism evidence="1 2">
    <name type="scientific">Streptomyces alboflavus</name>
    <dbReference type="NCBI Taxonomy" id="67267"/>
    <lineage>
        <taxon>Bacteria</taxon>
        <taxon>Bacillati</taxon>
        <taxon>Actinomycetota</taxon>
        <taxon>Actinomycetes</taxon>
        <taxon>Kitasatosporales</taxon>
        <taxon>Streptomycetaceae</taxon>
        <taxon>Streptomyces</taxon>
    </lineage>
</organism>